<dbReference type="InParanoid" id="A0A067PUN1"/>
<organism evidence="2 3">
    <name type="scientific">Jaapia argillacea MUCL 33604</name>
    <dbReference type="NCBI Taxonomy" id="933084"/>
    <lineage>
        <taxon>Eukaryota</taxon>
        <taxon>Fungi</taxon>
        <taxon>Dikarya</taxon>
        <taxon>Basidiomycota</taxon>
        <taxon>Agaricomycotina</taxon>
        <taxon>Agaricomycetes</taxon>
        <taxon>Agaricomycetidae</taxon>
        <taxon>Jaapiales</taxon>
        <taxon>Jaapiaceae</taxon>
        <taxon>Jaapia</taxon>
    </lineage>
</organism>
<name>A0A067PUN1_9AGAM</name>
<feature type="compositionally biased region" description="Basic and acidic residues" evidence="1">
    <location>
        <begin position="183"/>
        <end position="195"/>
    </location>
</feature>
<dbReference type="AlphaFoldDB" id="A0A067PUN1"/>
<sequence length="314" mass="33574">MAATRQPPPRLYIPPSIGAQQPMAFEGHSMYSPALPTSIQHGFHPPFPLPQSVLQTPMQSQFFPPIPGAPMRPPHLVHHAGRASVAQLAAAGIYPPQGVPMTPIGQNGLASPMILGAPPFPQPFASRNRRTPSVSLGGPPKAALGGPGRNHAPIPAPLVAAAAVAPPSKTKKIPVSFPQETIPGRDGEPSHRADWARCPIPSSQLPDERIVEPPELTTADPHPPDAWRYVLPDTVDVFLPGKSAWDALKHKVIEEKLEKLGVERGSGSTVPHIHAPHARAASVSFSPLIHVVFFTETYPVRYHHLPTLLSSCSS</sequence>
<evidence type="ECO:0000256" key="1">
    <source>
        <dbReference type="SAM" id="MobiDB-lite"/>
    </source>
</evidence>
<feature type="region of interest" description="Disordered" evidence="1">
    <location>
        <begin position="170"/>
        <end position="207"/>
    </location>
</feature>
<gene>
    <name evidence="2" type="ORF">JAAARDRAFT_356249</name>
</gene>
<dbReference type="Proteomes" id="UP000027265">
    <property type="component" value="Unassembled WGS sequence"/>
</dbReference>
<reference evidence="3" key="1">
    <citation type="journal article" date="2014" name="Proc. Natl. Acad. Sci. U.S.A.">
        <title>Extensive sampling of basidiomycete genomes demonstrates inadequacy of the white-rot/brown-rot paradigm for wood decay fungi.</title>
        <authorList>
            <person name="Riley R."/>
            <person name="Salamov A.A."/>
            <person name="Brown D.W."/>
            <person name="Nagy L.G."/>
            <person name="Floudas D."/>
            <person name="Held B.W."/>
            <person name="Levasseur A."/>
            <person name="Lombard V."/>
            <person name="Morin E."/>
            <person name="Otillar R."/>
            <person name="Lindquist E.A."/>
            <person name="Sun H."/>
            <person name="LaButti K.M."/>
            <person name="Schmutz J."/>
            <person name="Jabbour D."/>
            <person name="Luo H."/>
            <person name="Baker S.E."/>
            <person name="Pisabarro A.G."/>
            <person name="Walton J.D."/>
            <person name="Blanchette R.A."/>
            <person name="Henrissat B."/>
            <person name="Martin F."/>
            <person name="Cullen D."/>
            <person name="Hibbett D.S."/>
            <person name="Grigoriev I.V."/>
        </authorList>
    </citation>
    <scope>NUCLEOTIDE SEQUENCE [LARGE SCALE GENOMIC DNA]</scope>
    <source>
        <strain evidence="3">MUCL 33604</strain>
    </source>
</reference>
<protein>
    <submittedName>
        <fullName evidence="2">Uncharacterized protein</fullName>
    </submittedName>
</protein>
<evidence type="ECO:0000313" key="2">
    <source>
        <dbReference type="EMBL" id="KDQ54972.1"/>
    </source>
</evidence>
<dbReference type="STRING" id="933084.A0A067PUN1"/>
<proteinExistence type="predicted"/>
<feature type="region of interest" description="Disordered" evidence="1">
    <location>
        <begin position="123"/>
        <end position="145"/>
    </location>
</feature>
<evidence type="ECO:0000313" key="3">
    <source>
        <dbReference type="Proteomes" id="UP000027265"/>
    </source>
</evidence>
<dbReference type="HOGENOM" id="CLU_885845_0_0_1"/>
<dbReference type="OrthoDB" id="3269502at2759"/>
<dbReference type="EMBL" id="KL197727">
    <property type="protein sequence ID" value="KDQ54972.1"/>
    <property type="molecule type" value="Genomic_DNA"/>
</dbReference>
<accession>A0A067PUN1</accession>
<keyword evidence="3" id="KW-1185">Reference proteome</keyword>